<dbReference type="InterPro" id="IPR024461">
    <property type="entry name" value="CCDC90-like"/>
</dbReference>
<reference evidence="12" key="1">
    <citation type="submission" date="2022-01" db="EMBL/GenBank/DDBJ databases">
        <title>Comparative genomics reveals a dynamic genome evolution in the ectomycorrhizal milk-cap (Lactarius) mushrooms.</title>
        <authorList>
            <consortium name="DOE Joint Genome Institute"/>
            <person name="Lebreton A."/>
            <person name="Tang N."/>
            <person name="Kuo A."/>
            <person name="LaButti K."/>
            <person name="Drula E."/>
            <person name="Barry K."/>
            <person name="Clum A."/>
            <person name="Lipzen A."/>
            <person name="Mousain D."/>
            <person name="Ng V."/>
            <person name="Wang R."/>
            <person name="Wang X."/>
            <person name="Dai Y."/>
            <person name="Henrissat B."/>
            <person name="Grigoriev I.V."/>
            <person name="Guerin-Laguette A."/>
            <person name="Yu F."/>
            <person name="Martin F.M."/>
        </authorList>
    </citation>
    <scope>NUCLEOTIDE SEQUENCE</scope>
    <source>
        <strain evidence="12">QP</strain>
    </source>
</reference>
<evidence type="ECO:0000256" key="7">
    <source>
        <dbReference type="ARBA" id="ARBA00023054"/>
    </source>
</evidence>
<dbReference type="FunFam" id="1.20.5.340:FF:000018">
    <property type="entry name" value="Mitochondrial protein FMP32"/>
    <property type="match status" value="1"/>
</dbReference>
<evidence type="ECO:0000256" key="11">
    <source>
        <dbReference type="SAM" id="Phobius"/>
    </source>
</evidence>
<dbReference type="Pfam" id="PF07798">
    <property type="entry name" value="CCDC90-like"/>
    <property type="match status" value="1"/>
</dbReference>
<dbReference type="PANTHER" id="PTHR14360">
    <property type="entry name" value="PROTEIN FMP32, MITOCHONDRIAL"/>
    <property type="match status" value="1"/>
</dbReference>
<accession>A0AAD4LS06</accession>
<evidence type="ECO:0008006" key="14">
    <source>
        <dbReference type="Google" id="ProtNLM"/>
    </source>
</evidence>
<dbReference type="Proteomes" id="UP001201163">
    <property type="component" value="Unassembled WGS sequence"/>
</dbReference>
<evidence type="ECO:0000256" key="8">
    <source>
        <dbReference type="ARBA" id="ARBA00023128"/>
    </source>
</evidence>
<evidence type="ECO:0000256" key="4">
    <source>
        <dbReference type="ARBA" id="ARBA00022692"/>
    </source>
</evidence>
<keyword evidence="6 11" id="KW-1133">Transmembrane helix</keyword>
<keyword evidence="5" id="KW-0809">Transit peptide</keyword>
<proteinExistence type="inferred from homology"/>
<keyword evidence="7 10" id="KW-0175">Coiled coil</keyword>
<keyword evidence="4 11" id="KW-0812">Transmembrane</keyword>
<dbReference type="PANTHER" id="PTHR14360:SF1">
    <property type="entry name" value="PROTEIN FMP32, MITOCHONDRIAL"/>
    <property type="match status" value="1"/>
</dbReference>
<comment type="caution">
    <text evidence="12">The sequence shown here is derived from an EMBL/GenBank/DDBJ whole genome shotgun (WGS) entry which is preliminary data.</text>
</comment>
<sequence>MVFMLLRALPLRIPSFPHFYRTFRTTSTRDDFHFDTHHFVQRLEREGLNRAQAEGIMSAMAEVIDESIRNMTSNMVTKADHEKQQYTQQVDFAQLKSELQMNEKNDLAMVKAENDRLLTDIEKLKQRLREEISRTQAGVRLDLNLEKGRIREEGSKQELKMKEVDTRIEQEIAGLRAAIQSSKATTLQYLVGFVTGCTALLMAYLRFRL</sequence>
<evidence type="ECO:0000256" key="9">
    <source>
        <dbReference type="ARBA" id="ARBA00023136"/>
    </source>
</evidence>
<feature type="transmembrane region" description="Helical" evidence="11">
    <location>
        <begin position="187"/>
        <end position="207"/>
    </location>
</feature>
<gene>
    <name evidence="12" type="ORF">EDB92DRAFT_1829921</name>
</gene>
<evidence type="ECO:0000313" key="13">
    <source>
        <dbReference type="Proteomes" id="UP001201163"/>
    </source>
</evidence>
<keyword evidence="9 11" id="KW-0472">Membrane</keyword>
<evidence type="ECO:0000313" key="12">
    <source>
        <dbReference type="EMBL" id="KAH9000222.1"/>
    </source>
</evidence>
<dbReference type="AlphaFoldDB" id="A0AAD4LS06"/>
<evidence type="ECO:0000256" key="10">
    <source>
        <dbReference type="SAM" id="Coils"/>
    </source>
</evidence>
<dbReference type="GO" id="GO:0033617">
    <property type="term" value="P:mitochondrial respiratory chain complex IV assembly"/>
    <property type="evidence" value="ECO:0007669"/>
    <property type="project" value="TreeGrafter"/>
</dbReference>
<evidence type="ECO:0000256" key="3">
    <source>
        <dbReference type="ARBA" id="ARBA00007224"/>
    </source>
</evidence>
<dbReference type="Gene3D" id="1.20.5.340">
    <property type="match status" value="1"/>
</dbReference>
<evidence type="ECO:0000256" key="5">
    <source>
        <dbReference type="ARBA" id="ARBA00022946"/>
    </source>
</evidence>
<protein>
    <recommendedName>
        <fullName evidence="14">Mitochondrial protein</fullName>
    </recommendedName>
</protein>
<evidence type="ECO:0000256" key="6">
    <source>
        <dbReference type="ARBA" id="ARBA00022989"/>
    </source>
</evidence>
<evidence type="ECO:0000256" key="1">
    <source>
        <dbReference type="ARBA" id="ARBA00004167"/>
    </source>
</evidence>
<dbReference type="GO" id="GO:0016020">
    <property type="term" value="C:membrane"/>
    <property type="evidence" value="ECO:0007669"/>
    <property type="project" value="UniProtKB-SubCell"/>
</dbReference>
<keyword evidence="8" id="KW-0496">Mitochondrion</keyword>
<name>A0AAD4LS06_9AGAM</name>
<dbReference type="GO" id="GO:0005739">
    <property type="term" value="C:mitochondrion"/>
    <property type="evidence" value="ECO:0007669"/>
    <property type="project" value="UniProtKB-SubCell"/>
</dbReference>
<evidence type="ECO:0000256" key="2">
    <source>
        <dbReference type="ARBA" id="ARBA00004173"/>
    </source>
</evidence>
<dbReference type="EMBL" id="JAKELL010000002">
    <property type="protein sequence ID" value="KAH9000222.1"/>
    <property type="molecule type" value="Genomic_DNA"/>
</dbReference>
<comment type="similarity">
    <text evidence="3">Belongs to the CCDC90 family.</text>
</comment>
<organism evidence="12 13">
    <name type="scientific">Lactarius akahatsu</name>
    <dbReference type="NCBI Taxonomy" id="416441"/>
    <lineage>
        <taxon>Eukaryota</taxon>
        <taxon>Fungi</taxon>
        <taxon>Dikarya</taxon>
        <taxon>Basidiomycota</taxon>
        <taxon>Agaricomycotina</taxon>
        <taxon>Agaricomycetes</taxon>
        <taxon>Russulales</taxon>
        <taxon>Russulaceae</taxon>
        <taxon>Lactarius</taxon>
    </lineage>
</organism>
<keyword evidence="13" id="KW-1185">Reference proteome</keyword>
<feature type="coiled-coil region" evidence="10">
    <location>
        <begin position="107"/>
        <end position="138"/>
    </location>
</feature>
<comment type="subcellular location">
    <subcellularLocation>
        <location evidence="1">Membrane</location>
        <topology evidence="1">Single-pass membrane protein</topology>
    </subcellularLocation>
    <subcellularLocation>
        <location evidence="2">Mitochondrion</location>
    </subcellularLocation>
</comment>